<feature type="compositionally biased region" description="Gly residues" evidence="3">
    <location>
        <begin position="356"/>
        <end position="365"/>
    </location>
</feature>
<dbReference type="Pfam" id="PF13895">
    <property type="entry name" value="Ig_2"/>
    <property type="match status" value="1"/>
</dbReference>
<gene>
    <name evidence="6" type="primary">LOC113596198</name>
</gene>
<name>A0ABM3P1Y3_ACIJB</name>
<dbReference type="PANTHER" id="PTHR11481:SF62">
    <property type="entry name" value="FC RECEPTOR-LIKE PROTEIN 6"/>
    <property type="match status" value="1"/>
</dbReference>
<accession>A0ABM3P1Y3</accession>
<organism evidence="5 6">
    <name type="scientific">Acinonyx jubatus</name>
    <name type="common">Cheetah</name>
    <dbReference type="NCBI Taxonomy" id="32536"/>
    <lineage>
        <taxon>Eukaryota</taxon>
        <taxon>Metazoa</taxon>
        <taxon>Chordata</taxon>
        <taxon>Craniata</taxon>
        <taxon>Vertebrata</taxon>
        <taxon>Euteleostomi</taxon>
        <taxon>Mammalia</taxon>
        <taxon>Eutheria</taxon>
        <taxon>Laurasiatheria</taxon>
        <taxon>Carnivora</taxon>
        <taxon>Feliformia</taxon>
        <taxon>Felidae</taxon>
        <taxon>Felinae</taxon>
        <taxon>Acinonyx</taxon>
    </lineage>
</organism>
<dbReference type="SMART" id="SM00409">
    <property type="entry name" value="IG"/>
    <property type="match status" value="2"/>
</dbReference>
<feature type="domain" description="Ig-like" evidence="4">
    <location>
        <begin position="84"/>
        <end position="153"/>
    </location>
</feature>
<dbReference type="InterPro" id="IPR013783">
    <property type="entry name" value="Ig-like_fold"/>
</dbReference>
<dbReference type="InterPro" id="IPR050488">
    <property type="entry name" value="Ig_Fc_receptor"/>
</dbReference>
<sequence length="365" mass="38965">MPPAEATDFLLPLVIICDLLGKEPVPAGGWGAVFKKAWGAGRLSRCHPAACVPRGRPEAGLVGGGGTEGENGHAVCGSGATPFPCLTAWLHLRAWPDPVFEGDALTLRCHGSANKALSQVKFYQDGRLLQTPKTRWSLSMGTATLESSGQYSCSGKVAYVPYLGRQTSELVKVQVQELFPPPVLSAVPSPELREGSPLTLRCQTKLHPQKSASRLLFSFHRDARTLQDWGPHPELYVPGAQERDSGLSWCRATLEGGVAQKQSPQQEVRVQGEWQRPVRREVHSSNRGEGDAAGSTERAPAHGEEWRGARLPEGLEPTCTQGPAPASLCSFSRACLCGALPASPSNRRSAAITKCPGGGAGELQQ</sequence>
<evidence type="ECO:0000256" key="1">
    <source>
        <dbReference type="ARBA" id="ARBA00022729"/>
    </source>
</evidence>
<protein>
    <submittedName>
        <fullName evidence="6">Fc receptor-like protein 6</fullName>
    </submittedName>
</protein>
<dbReference type="RefSeq" id="XP_053065688.1">
    <property type="nucleotide sequence ID" value="XM_053209713.1"/>
</dbReference>
<dbReference type="InterPro" id="IPR007110">
    <property type="entry name" value="Ig-like_dom"/>
</dbReference>
<evidence type="ECO:0000256" key="2">
    <source>
        <dbReference type="ARBA" id="ARBA00023157"/>
    </source>
</evidence>
<dbReference type="InterPro" id="IPR003599">
    <property type="entry name" value="Ig_sub"/>
</dbReference>
<dbReference type="Proteomes" id="UP001652583">
    <property type="component" value="Chromosome E4"/>
</dbReference>
<evidence type="ECO:0000313" key="6">
    <source>
        <dbReference type="RefSeq" id="XP_053065688.1"/>
    </source>
</evidence>
<dbReference type="PANTHER" id="PTHR11481">
    <property type="entry name" value="IMMUNOGLOBULIN FC RECEPTOR"/>
    <property type="match status" value="1"/>
</dbReference>
<evidence type="ECO:0000313" key="5">
    <source>
        <dbReference type="Proteomes" id="UP001652583"/>
    </source>
</evidence>
<feature type="region of interest" description="Disordered" evidence="3">
    <location>
        <begin position="343"/>
        <end position="365"/>
    </location>
</feature>
<dbReference type="Gene3D" id="2.60.40.10">
    <property type="entry name" value="Immunoglobulins"/>
    <property type="match status" value="2"/>
</dbReference>
<keyword evidence="5" id="KW-1185">Reference proteome</keyword>
<reference evidence="6" key="1">
    <citation type="submission" date="2025-08" db="UniProtKB">
        <authorList>
            <consortium name="RefSeq"/>
        </authorList>
    </citation>
    <scope>IDENTIFICATION</scope>
    <source>
        <tissue evidence="6">Blood</tissue>
    </source>
</reference>
<dbReference type="GeneID" id="113596198"/>
<evidence type="ECO:0000259" key="4">
    <source>
        <dbReference type="PROSITE" id="PS50835"/>
    </source>
</evidence>
<keyword evidence="2" id="KW-1015">Disulfide bond</keyword>
<keyword evidence="1" id="KW-0732">Signal</keyword>
<feature type="compositionally biased region" description="Basic and acidic residues" evidence="3">
    <location>
        <begin position="276"/>
        <end position="290"/>
    </location>
</feature>
<dbReference type="SUPFAM" id="SSF48726">
    <property type="entry name" value="Immunoglobulin"/>
    <property type="match status" value="2"/>
</dbReference>
<evidence type="ECO:0000256" key="3">
    <source>
        <dbReference type="SAM" id="MobiDB-lite"/>
    </source>
</evidence>
<feature type="domain" description="Ig-like" evidence="4">
    <location>
        <begin position="181"/>
        <end position="271"/>
    </location>
</feature>
<dbReference type="PROSITE" id="PS50835">
    <property type="entry name" value="IG_LIKE"/>
    <property type="match status" value="2"/>
</dbReference>
<dbReference type="InterPro" id="IPR036179">
    <property type="entry name" value="Ig-like_dom_sf"/>
</dbReference>
<feature type="region of interest" description="Disordered" evidence="3">
    <location>
        <begin position="271"/>
        <end position="305"/>
    </location>
</feature>
<proteinExistence type="predicted"/>